<organism evidence="6 7">
    <name type="scientific">Pseudofrankia inefficax (strain DSM 45817 / CECT 9037 / DDB 130130 / EuI1c)</name>
    <name type="common">Frankia inefficax</name>
    <dbReference type="NCBI Taxonomy" id="298654"/>
    <lineage>
        <taxon>Bacteria</taxon>
        <taxon>Bacillati</taxon>
        <taxon>Actinomycetota</taxon>
        <taxon>Actinomycetes</taxon>
        <taxon>Frankiales</taxon>
        <taxon>Frankiaceae</taxon>
        <taxon>Pseudofrankia</taxon>
    </lineage>
</organism>
<dbReference type="Pfam" id="PF02780">
    <property type="entry name" value="Transketolase_C"/>
    <property type="match status" value="1"/>
</dbReference>
<accession>E3J6H7</accession>
<dbReference type="HOGENOM" id="CLU_012907_1_0_11"/>
<dbReference type="FunFam" id="3.40.50.970:FF:000001">
    <property type="entry name" value="Pyruvate dehydrogenase E1 beta subunit"/>
    <property type="match status" value="1"/>
</dbReference>
<dbReference type="Gene3D" id="3.40.50.970">
    <property type="match status" value="1"/>
</dbReference>
<dbReference type="KEGG" id="fri:FraEuI1c_2722"/>
<reference evidence="6 7" key="1">
    <citation type="submission" date="2010-10" db="EMBL/GenBank/DDBJ databases">
        <title>Complete sequence of Frankia sp. EuI1c.</title>
        <authorList>
            <consortium name="US DOE Joint Genome Institute"/>
            <person name="Lucas S."/>
            <person name="Copeland A."/>
            <person name="Lapidus A."/>
            <person name="Cheng J.-F."/>
            <person name="Bruce D."/>
            <person name="Goodwin L."/>
            <person name="Pitluck S."/>
            <person name="Chertkov O."/>
            <person name="Detter J.C."/>
            <person name="Han C."/>
            <person name="Tapia R."/>
            <person name="Land M."/>
            <person name="Hauser L."/>
            <person name="Jeffries C."/>
            <person name="Kyrpides N."/>
            <person name="Ivanova N."/>
            <person name="Mikhailova N."/>
            <person name="Beauchemin N."/>
            <person name="Sen A."/>
            <person name="Sur S.A."/>
            <person name="Gtari M."/>
            <person name="Wall L."/>
            <person name="Tisa L."/>
            <person name="Woyke T."/>
        </authorList>
    </citation>
    <scope>NUCLEOTIDE SEQUENCE [LARGE SCALE GENOMIC DNA]</scope>
    <source>
        <strain evidence="7">DSM 45817 / CECT 9037 / EuI1c</strain>
    </source>
</reference>
<evidence type="ECO:0000313" key="6">
    <source>
        <dbReference type="EMBL" id="ADP80753.1"/>
    </source>
</evidence>
<dbReference type="SUPFAM" id="SSF52922">
    <property type="entry name" value="TK C-terminal domain-like"/>
    <property type="match status" value="1"/>
</dbReference>
<dbReference type="InParanoid" id="E3J6H7"/>
<evidence type="ECO:0000256" key="1">
    <source>
        <dbReference type="ARBA" id="ARBA00001964"/>
    </source>
</evidence>
<dbReference type="Pfam" id="PF02779">
    <property type="entry name" value="Transket_pyr"/>
    <property type="match status" value="1"/>
</dbReference>
<evidence type="ECO:0000256" key="3">
    <source>
        <dbReference type="ARBA" id="ARBA00023052"/>
    </source>
</evidence>
<evidence type="ECO:0000256" key="2">
    <source>
        <dbReference type="ARBA" id="ARBA00023002"/>
    </source>
</evidence>
<name>E3J6H7_PSEI1</name>
<dbReference type="CDD" id="cd07036">
    <property type="entry name" value="TPP_PYR_E1-PDHc-beta_like"/>
    <property type="match status" value="1"/>
</dbReference>
<dbReference type="GO" id="GO:0000287">
    <property type="term" value="F:magnesium ion binding"/>
    <property type="evidence" value="ECO:0007669"/>
    <property type="project" value="UniProtKB-ARBA"/>
</dbReference>
<feature type="compositionally biased region" description="Low complexity" evidence="4">
    <location>
        <begin position="30"/>
        <end position="54"/>
    </location>
</feature>
<dbReference type="EMBL" id="CP002299">
    <property type="protein sequence ID" value="ADP80753.1"/>
    <property type="molecule type" value="Genomic_DNA"/>
</dbReference>
<dbReference type="FunCoup" id="E3J6H7">
    <property type="interactions" value="352"/>
</dbReference>
<evidence type="ECO:0000256" key="4">
    <source>
        <dbReference type="SAM" id="MobiDB-lite"/>
    </source>
</evidence>
<comment type="cofactor">
    <cofactor evidence="1">
        <name>thiamine diphosphate</name>
        <dbReference type="ChEBI" id="CHEBI:58937"/>
    </cofactor>
</comment>
<dbReference type="STRING" id="298654.FraEuI1c_2722"/>
<proteinExistence type="predicted"/>
<feature type="region of interest" description="Disordered" evidence="4">
    <location>
        <begin position="1"/>
        <end position="68"/>
    </location>
</feature>
<dbReference type="InterPro" id="IPR029061">
    <property type="entry name" value="THDP-binding"/>
</dbReference>
<keyword evidence="3" id="KW-0786">Thiamine pyrophosphate</keyword>
<feature type="domain" description="Transketolase-like pyrimidine-binding" evidence="5">
    <location>
        <begin position="70"/>
        <end position="245"/>
    </location>
</feature>
<dbReference type="SMART" id="SM00861">
    <property type="entry name" value="Transket_pyr"/>
    <property type="match status" value="1"/>
</dbReference>
<sequence>MSTRTLPSSDLPASDLPDSAPTAPAPRRPVVPSRGGPADPMTQPQDTQPQDGTQARAGNQAAQDAEPRSLPLARALGAALRDAMAADDRVVLLGEDVGRLGGVFRITDGLQDAFGEHRVVDTPLGEAGIVGAAVGLAMRGYRPVCEIQFDGFVYPAFDQIVTQLARLHQRSGGHLRMPVTIRIPYGGGIGAVEHHSESPEAYFAHTPGLRLLTPSTAADGYQLLRAAVACDDPVIFFEPKRRYWERGPLAAAEDPPLPLDRARVARPGSDVTVIAYGPTVRTCLDAATAAEADGRAVEVVDLRSLAPVDWPTLTASVRRTGRAVVVHEATVTGGLGAEIAARLTEECFYHLEAPVGRVGGYHTPYPPARLEKDYLPDLDRILDAVDRTFSYGTTS</sequence>
<feature type="compositionally biased region" description="Low complexity" evidence="4">
    <location>
        <begin position="1"/>
        <end position="22"/>
    </location>
</feature>
<dbReference type="InterPro" id="IPR033248">
    <property type="entry name" value="Transketolase_C"/>
</dbReference>
<dbReference type="Gene3D" id="3.40.50.920">
    <property type="match status" value="1"/>
</dbReference>
<evidence type="ECO:0000313" key="7">
    <source>
        <dbReference type="Proteomes" id="UP000002484"/>
    </source>
</evidence>
<gene>
    <name evidence="6" type="ordered locus">FraEuI1c_2722</name>
</gene>
<dbReference type="InterPro" id="IPR005475">
    <property type="entry name" value="Transketolase-like_Pyr-bd"/>
</dbReference>
<keyword evidence="7" id="KW-1185">Reference proteome</keyword>
<dbReference type="AlphaFoldDB" id="E3J6H7"/>
<dbReference type="FunFam" id="3.40.50.920:FF:000001">
    <property type="entry name" value="Pyruvate dehydrogenase E1 beta subunit"/>
    <property type="match status" value="1"/>
</dbReference>
<dbReference type="eggNOG" id="COG0022">
    <property type="taxonomic scope" value="Bacteria"/>
</dbReference>
<keyword evidence="2" id="KW-0560">Oxidoreductase</keyword>
<dbReference type="GO" id="GO:0016491">
    <property type="term" value="F:oxidoreductase activity"/>
    <property type="evidence" value="ECO:0007669"/>
    <property type="project" value="UniProtKB-KW"/>
</dbReference>
<dbReference type="PANTHER" id="PTHR43257">
    <property type="entry name" value="PYRUVATE DEHYDROGENASE E1 COMPONENT BETA SUBUNIT"/>
    <property type="match status" value="1"/>
</dbReference>
<protein>
    <submittedName>
        <fullName evidence="6">Transketolase central region</fullName>
    </submittedName>
</protein>
<dbReference type="Proteomes" id="UP000002484">
    <property type="component" value="Chromosome"/>
</dbReference>
<dbReference type="PANTHER" id="PTHR43257:SF2">
    <property type="entry name" value="PYRUVATE DEHYDROGENASE E1 COMPONENT SUBUNIT BETA"/>
    <property type="match status" value="1"/>
</dbReference>
<dbReference type="SUPFAM" id="SSF52518">
    <property type="entry name" value="Thiamin diphosphate-binding fold (THDP-binding)"/>
    <property type="match status" value="1"/>
</dbReference>
<dbReference type="InterPro" id="IPR009014">
    <property type="entry name" value="Transketo_C/PFOR_II"/>
</dbReference>
<evidence type="ECO:0000259" key="5">
    <source>
        <dbReference type="SMART" id="SM00861"/>
    </source>
</evidence>